<dbReference type="EMBL" id="GG692430">
    <property type="protein sequence ID" value="EER39168.1"/>
    <property type="molecule type" value="Genomic_DNA"/>
</dbReference>
<protein>
    <submittedName>
        <fullName evidence="2">Uncharacterized protein</fullName>
    </submittedName>
</protein>
<reference evidence="3" key="1">
    <citation type="submission" date="2009-05" db="EMBL/GenBank/DDBJ databases">
        <title>The genome sequence of Ajellomyces capsulatus strain H143.</title>
        <authorList>
            <person name="Champion M."/>
            <person name="Cuomo C.A."/>
            <person name="Ma L.-J."/>
            <person name="Henn M.R."/>
            <person name="Sil A."/>
            <person name="Goldman B."/>
            <person name="Young S.K."/>
            <person name="Kodira C.D."/>
            <person name="Zeng Q."/>
            <person name="Koehrsen M."/>
            <person name="Alvarado L."/>
            <person name="Berlin A.M."/>
            <person name="Borenstein D."/>
            <person name="Chen Z."/>
            <person name="Engels R."/>
            <person name="Freedman E."/>
            <person name="Gellesch M."/>
            <person name="Goldberg J."/>
            <person name="Griggs A."/>
            <person name="Gujja S."/>
            <person name="Heiman D.I."/>
            <person name="Hepburn T.A."/>
            <person name="Howarth C."/>
            <person name="Jen D."/>
            <person name="Larson L."/>
            <person name="Lewis B."/>
            <person name="Mehta T."/>
            <person name="Park D."/>
            <person name="Pearson M."/>
            <person name="Roberts A."/>
            <person name="Saif S."/>
            <person name="Shea T.D."/>
            <person name="Shenoy N."/>
            <person name="Sisk P."/>
            <person name="Stolte C."/>
            <person name="Sykes S."/>
            <person name="Walk T."/>
            <person name="White J."/>
            <person name="Yandava C."/>
            <person name="Klein B."/>
            <person name="McEwen J.G."/>
            <person name="Puccia R."/>
            <person name="Goldman G.H."/>
            <person name="Felipe M.S."/>
            <person name="Nino-Vega G."/>
            <person name="San-Blas G."/>
            <person name="Taylor J.W."/>
            <person name="Mendoza L."/>
            <person name="Galagan J.E."/>
            <person name="Nusbaum C."/>
            <person name="Birren B.W."/>
        </authorList>
    </citation>
    <scope>NUCLEOTIDE SEQUENCE [LARGE SCALE GENOMIC DNA]</scope>
    <source>
        <strain evidence="3">H143</strain>
    </source>
</reference>
<evidence type="ECO:0000313" key="3">
    <source>
        <dbReference type="Proteomes" id="UP000002624"/>
    </source>
</evidence>
<evidence type="ECO:0000256" key="1">
    <source>
        <dbReference type="SAM" id="MobiDB-lite"/>
    </source>
</evidence>
<gene>
    <name evidence="2" type="ORF">HCDG_07112</name>
</gene>
<dbReference type="VEuPathDB" id="FungiDB:HCDG_07112"/>
<dbReference type="Proteomes" id="UP000002624">
    <property type="component" value="Unassembled WGS sequence"/>
</dbReference>
<feature type="region of interest" description="Disordered" evidence="1">
    <location>
        <begin position="86"/>
        <end position="115"/>
    </location>
</feature>
<organism evidence="2 3">
    <name type="scientific">Ajellomyces capsulatus (strain H143)</name>
    <name type="common">Darling's disease fungus</name>
    <name type="synonym">Histoplasma capsulatum</name>
    <dbReference type="NCBI Taxonomy" id="544712"/>
    <lineage>
        <taxon>Eukaryota</taxon>
        <taxon>Fungi</taxon>
        <taxon>Dikarya</taxon>
        <taxon>Ascomycota</taxon>
        <taxon>Pezizomycotina</taxon>
        <taxon>Eurotiomycetes</taxon>
        <taxon>Eurotiomycetidae</taxon>
        <taxon>Onygenales</taxon>
        <taxon>Ajellomycetaceae</taxon>
        <taxon>Histoplasma</taxon>
    </lineage>
</organism>
<feature type="compositionally biased region" description="Basic residues" evidence="1">
    <location>
        <begin position="9"/>
        <end position="25"/>
    </location>
</feature>
<proteinExistence type="predicted"/>
<accession>C6HLN1</accession>
<sequence length="115" mass="12582">MEKLESSLLKRRRSPMCKAISGRKKAGSASANAHALVGARTKTGCRESWKQKRKCVDGSRVGEQRFIDVDGRGPLVKAATVALGPKRQLGGRSRRAEERANRRKVPAPACRPVEC</sequence>
<feature type="region of interest" description="Disordered" evidence="1">
    <location>
        <begin position="1"/>
        <end position="25"/>
    </location>
</feature>
<name>C6HLN1_AJECH</name>
<dbReference type="HOGENOM" id="CLU_2108309_0_0_1"/>
<dbReference type="AlphaFoldDB" id="C6HLN1"/>
<evidence type="ECO:0000313" key="2">
    <source>
        <dbReference type="EMBL" id="EER39168.1"/>
    </source>
</evidence>